<dbReference type="InterPro" id="IPR035979">
    <property type="entry name" value="RBD_domain_sf"/>
</dbReference>
<dbReference type="PANTHER" id="PTHR11200:SF257">
    <property type="entry name" value="PHOSPHOINOSITIDE 5-PHOSPHATASE"/>
    <property type="match status" value="1"/>
</dbReference>
<proteinExistence type="inferred from homology"/>
<dbReference type="GeneID" id="111127799"/>
<feature type="compositionally biased region" description="Pro residues" evidence="6">
    <location>
        <begin position="1079"/>
        <end position="1102"/>
    </location>
</feature>
<dbReference type="SUPFAM" id="SSF56219">
    <property type="entry name" value="DNase I-like"/>
    <property type="match status" value="1"/>
</dbReference>
<keyword evidence="8" id="KW-1185">Reference proteome</keyword>
<evidence type="ECO:0000256" key="2">
    <source>
        <dbReference type="ARBA" id="ARBA00008943"/>
    </source>
</evidence>
<evidence type="ECO:0000313" key="9">
    <source>
        <dbReference type="RefSeq" id="XP_022328759.1"/>
    </source>
</evidence>
<dbReference type="SMART" id="SM01165">
    <property type="entry name" value="DUF1866"/>
    <property type="match status" value="1"/>
</dbReference>
<sequence length="1556" mass="172258">MAMIKNFRIFHKLEPPYSVILENKQYEDSLLFESSALAVLHSSEAELVKKQYTKILDAYGCLGVLNFAVGEDNVFFLVLVTGCLSVGKICDSEIFRITSTHFLSLRNGQGDEDRISEVKKLLNSGTFYFAWSAAGTTWDLTLCAQRKIQEHDTDNRFFWNRMLHVHFQRFGIDCDRWLFKMICGGVEIRTIYAAHRQAKACLISRLSCERAGTRFNVRGTNDDGHVANFVETEQVIFLDEKISSFIQTRGSVPLFWEQPGIQVGSHRVKMSRGHEASAPAFDRHLNMIKDLYGDQVLINLLGQKEGEHMLSQAYVKHHQASTFHQRIPLINFDYHTECRSGPKNLDRLKQKVLKQLVDFGYFFSVDNQGDRFQSGTMRTNCLDCLDRTNAVQALLGLEMLPRQLESLGLAEKQQMVSRFLDIYRQIWSANGDHVSRIYAGTGALGGGRSKYSDAARSASRTIQNNFLDNSKQEAIDVLLLGNTLRGELADKARALLSTRVLHAPPAILQSMVQNYLDYTEIESLRIFVGTWNVNGGKHFRSIAHKHESVSDWLLDAASITKEKNPEMIKHDDNLEKPIDIFAIGFEEIVDLNASNIMKASTTNAREWQKELLKTISRDHKYVVLTSVQLVGVILYVFIRPHLAPFIRDVATDSAKTGLGGAAGNKGGVAIRFLYQSTSLCFVCAHLSAGQSQVNDRNSDYHEISRKICFPMEQCMVTPTVQKGRTVGSHDYVFWCGDFNYRIDLPREEVLSLIEGQKWGDLQACDQLKVQKEAGNVFKGYSEGPTDFAPTYKYDLFCNDYDSSEKCRCPAWTDRVLMRRKPLIHHQPQLLENGPVWNPGKLLLYNRVELKTSDHRPVLALYDIDTLKVEENKKEQKLQEIVSNQGPPDGTVIISVETEEMEQELVEAIVQFFSDVGEIVLVRFVDADLWLIFKTGQFALKALNYDGSEINGVQIRTRLKTEDWQAQIQEELKICIVNTTPLYNQFSNSLLGEDFSTPALEFESEEDDDTESQDSLSDPRSGSGRCSPYSDDGFLEGPSGPPPRPQGVNRPPVPATAPNRESPDPFTSQAKQQGQEPGSRPAPPQRPSGPPAKPPPPQRPKAPPVKTTGITEKSSDSDVKRPPTMVRKPISSQSIKKMKTKQEPKMQAMNIGLPTNVTHQGHATSLEDAQSLIEKLMVGGGASLPPPLLPNADNKMTKSLTTESVEDKPGPEAPKPVPRNKTPGTSPSQTAPPQRPQRLTPNTQPPADARPVPAPRREVQSMVISEGQQVKPSRGPPPVPPTRPQSWMPNTSNPDQTYAVINKQGNSAADSSNQNLLDSPLSTGDGGGLAEHDPFDTSNIPSHFLKQAPKSTTMAPPPRVSRPPPPVPNRQVFNNQDLPPSASINKETDSGPWGNLQSSSENSSYSSSSPTVSPTPGPPSEPPPAVPAYGGPPSESPPPPPSESPPPPPSESPLPLPSENPPLEPPPPLPFNGPPSEPPPPPPQENDEDQFAEFKANFNSFQNTEPPKNTPPFSEDQSNNGPVPNRPVPPVPSRGPATGMPPVPRRPANLPPVPPRS</sequence>
<reference evidence="8" key="1">
    <citation type="submission" date="2024-06" db="UniProtKB">
        <authorList>
            <consortium name="RefSeq"/>
        </authorList>
    </citation>
    <scope>NUCLEOTIDE SEQUENCE [LARGE SCALE GENOMIC DNA]</scope>
</reference>
<comment type="similarity">
    <text evidence="2">Belongs to the synaptojanin family.</text>
</comment>
<dbReference type="GO" id="GO:0098793">
    <property type="term" value="C:presynapse"/>
    <property type="evidence" value="ECO:0007669"/>
    <property type="project" value="GOC"/>
</dbReference>
<feature type="compositionally biased region" description="Polar residues" evidence="6">
    <location>
        <begin position="1261"/>
        <end position="1270"/>
    </location>
</feature>
<feature type="compositionally biased region" description="Polar residues" evidence="6">
    <location>
        <begin position="1302"/>
        <end position="1321"/>
    </location>
</feature>
<reference evidence="9" key="2">
    <citation type="submission" date="2025-08" db="UniProtKB">
        <authorList>
            <consortium name="RefSeq"/>
        </authorList>
    </citation>
    <scope>IDENTIFICATION</scope>
    <source>
        <tissue evidence="9">Whole sample</tissue>
    </source>
</reference>
<evidence type="ECO:0000256" key="3">
    <source>
        <dbReference type="ARBA" id="ARBA00009678"/>
    </source>
</evidence>
<dbReference type="InterPro" id="IPR036691">
    <property type="entry name" value="Endo/exonu/phosph_ase_sf"/>
</dbReference>
<dbReference type="InterPro" id="IPR012677">
    <property type="entry name" value="Nucleotide-bd_a/b_plait_sf"/>
</dbReference>
<comment type="similarity">
    <text evidence="3">In the central section; belongs to the inositol 1,4,5-trisphosphate 5-phosphatase family.</text>
</comment>
<dbReference type="PANTHER" id="PTHR11200">
    <property type="entry name" value="INOSITOL 5-PHOSPHATASE"/>
    <property type="match status" value="1"/>
</dbReference>
<dbReference type="RefSeq" id="XP_022328759.1">
    <property type="nucleotide sequence ID" value="XM_022473051.1"/>
</dbReference>
<feature type="region of interest" description="Disordered" evidence="6">
    <location>
        <begin position="1000"/>
        <end position="1143"/>
    </location>
</feature>
<evidence type="ECO:0000313" key="8">
    <source>
        <dbReference type="Proteomes" id="UP000694844"/>
    </source>
</evidence>
<name>A0A8B8DMF6_CRAVI</name>
<feature type="compositionally biased region" description="Pro residues" evidence="6">
    <location>
        <begin position="1038"/>
        <end position="1054"/>
    </location>
</feature>
<feature type="compositionally biased region" description="Polar residues" evidence="6">
    <location>
        <begin position="1496"/>
        <end position="1516"/>
    </location>
</feature>
<comment type="catalytic activity">
    <reaction evidence="1">
        <text>a 1,2-diacyl-sn-glycero-3-phospho-(1D-myo-inositol-4,5-bisphosphate) + H2O = a 1,2-diacyl-sn-glycero-3-phospho-(1D-myo-inositol 4-phosphate) + phosphate</text>
        <dbReference type="Rhea" id="RHEA:22764"/>
        <dbReference type="ChEBI" id="CHEBI:15377"/>
        <dbReference type="ChEBI" id="CHEBI:43474"/>
        <dbReference type="ChEBI" id="CHEBI:58178"/>
        <dbReference type="ChEBI" id="CHEBI:58456"/>
        <dbReference type="EC" id="3.1.3.36"/>
    </reaction>
</comment>
<feature type="compositionally biased region" description="Polar residues" evidence="6">
    <location>
        <begin position="1370"/>
        <end position="1384"/>
    </location>
</feature>
<feature type="compositionally biased region" description="Pro residues" evidence="6">
    <location>
        <begin position="1354"/>
        <end position="1367"/>
    </location>
</feature>
<dbReference type="GO" id="GO:0048488">
    <property type="term" value="P:synaptic vesicle endocytosis"/>
    <property type="evidence" value="ECO:0007669"/>
    <property type="project" value="TreeGrafter"/>
</dbReference>
<dbReference type="GO" id="GO:0046856">
    <property type="term" value="P:phosphatidylinositol dephosphorylation"/>
    <property type="evidence" value="ECO:0007669"/>
    <property type="project" value="InterPro"/>
</dbReference>
<dbReference type="Gene3D" id="3.30.70.330">
    <property type="match status" value="1"/>
</dbReference>
<protein>
    <recommendedName>
        <fullName evidence="4">phosphoinositide 5-phosphatase</fullName>
        <ecNumber evidence="4">3.1.3.36</ecNumber>
    </recommendedName>
</protein>
<feature type="compositionally biased region" description="Polar residues" evidence="6">
    <location>
        <begin position="1284"/>
        <end position="1295"/>
    </location>
</feature>
<feature type="compositionally biased region" description="Acidic residues" evidence="6">
    <location>
        <begin position="1001"/>
        <end position="1011"/>
    </location>
</feature>
<accession>A0A8B8DMF6</accession>
<dbReference type="InterPro" id="IPR002013">
    <property type="entry name" value="SAC_dom"/>
</dbReference>
<dbReference type="CDD" id="cd09089">
    <property type="entry name" value="INPP5c_Synj"/>
    <property type="match status" value="1"/>
</dbReference>
<feature type="compositionally biased region" description="Polar residues" evidence="6">
    <location>
        <begin position="1064"/>
        <end position="1075"/>
    </location>
</feature>
<evidence type="ECO:0000256" key="5">
    <source>
        <dbReference type="ARBA" id="ARBA00022801"/>
    </source>
</evidence>
<evidence type="ECO:0000259" key="7">
    <source>
        <dbReference type="PROSITE" id="PS50275"/>
    </source>
</evidence>
<feature type="compositionally biased region" description="Polar residues" evidence="6">
    <location>
        <begin position="1221"/>
        <end position="1241"/>
    </location>
</feature>
<feature type="compositionally biased region" description="Pro residues" evidence="6">
    <location>
        <begin position="1412"/>
        <end position="1425"/>
    </location>
</feature>
<feature type="region of interest" description="Disordered" evidence="6">
    <location>
        <begin position="1176"/>
        <end position="1556"/>
    </location>
</feature>
<feature type="compositionally biased region" description="Pro residues" evidence="6">
    <location>
        <begin position="1273"/>
        <end position="1282"/>
    </location>
</feature>
<evidence type="ECO:0000256" key="1">
    <source>
        <dbReference type="ARBA" id="ARBA00001786"/>
    </source>
</evidence>
<dbReference type="KEGG" id="cvn:111127799"/>
<dbReference type="InterPro" id="IPR015047">
    <property type="entry name" value="SYNJ1/2_RRM"/>
</dbReference>
<evidence type="ECO:0000256" key="6">
    <source>
        <dbReference type="SAM" id="MobiDB-lite"/>
    </source>
</evidence>
<dbReference type="SUPFAM" id="SSF54928">
    <property type="entry name" value="RNA-binding domain, RBD"/>
    <property type="match status" value="1"/>
</dbReference>
<dbReference type="InterPro" id="IPR000300">
    <property type="entry name" value="IPPc"/>
</dbReference>
<dbReference type="InterPro" id="IPR046985">
    <property type="entry name" value="IP5"/>
</dbReference>
<feature type="domain" description="SAC" evidence="7">
    <location>
        <begin position="118"/>
        <end position="440"/>
    </location>
</feature>
<dbReference type="EC" id="3.1.3.36" evidence="4"/>
<dbReference type="Pfam" id="PF22669">
    <property type="entry name" value="Exo_endo_phos2"/>
    <property type="match status" value="1"/>
</dbReference>
<feature type="compositionally biased region" description="Pro residues" evidence="6">
    <location>
        <begin position="1433"/>
        <end position="1483"/>
    </location>
</feature>
<dbReference type="PROSITE" id="PS50275">
    <property type="entry name" value="SAC"/>
    <property type="match status" value="1"/>
</dbReference>
<gene>
    <name evidence="9" type="primary">LOC111127799</name>
</gene>
<dbReference type="GO" id="GO:0003676">
    <property type="term" value="F:nucleic acid binding"/>
    <property type="evidence" value="ECO:0007669"/>
    <property type="project" value="InterPro"/>
</dbReference>
<organism evidence="8 9">
    <name type="scientific">Crassostrea virginica</name>
    <name type="common">Eastern oyster</name>
    <dbReference type="NCBI Taxonomy" id="6565"/>
    <lineage>
        <taxon>Eukaryota</taxon>
        <taxon>Metazoa</taxon>
        <taxon>Spiralia</taxon>
        <taxon>Lophotrochozoa</taxon>
        <taxon>Mollusca</taxon>
        <taxon>Bivalvia</taxon>
        <taxon>Autobranchia</taxon>
        <taxon>Pteriomorphia</taxon>
        <taxon>Ostreida</taxon>
        <taxon>Ostreoidea</taxon>
        <taxon>Ostreidae</taxon>
        <taxon>Crassostrea</taxon>
    </lineage>
</organism>
<dbReference type="Pfam" id="PF08952">
    <property type="entry name" value="DUF1866"/>
    <property type="match status" value="1"/>
</dbReference>
<dbReference type="Proteomes" id="UP000694844">
    <property type="component" value="Chromosome 1"/>
</dbReference>
<feature type="compositionally biased region" description="Pro residues" evidence="6">
    <location>
        <begin position="1523"/>
        <end position="1556"/>
    </location>
</feature>
<dbReference type="OrthoDB" id="1925875at2759"/>
<dbReference type="Gene3D" id="3.60.10.10">
    <property type="entry name" value="Endonuclease/exonuclease/phosphatase"/>
    <property type="match status" value="1"/>
</dbReference>
<evidence type="ECO:0000256" key="4">
    <source>
        <dbReference type="ARBA" id="ARBA00013044"/>
    </source>
</evidence>
<keyword evidence="5" id="KW-0378">Hydrolase</keyword>
<dbReference type="SMART" id="SM00128">
    <property type="entry name" value="IPPc"/>
    <property type="match status" value="1"/>
</dbReference>
<dbReference type="Pfam" id="PF02383">
    <property type="entry name" value="Syja_N"/>
    <property type="match status" value="1"/>
</dbReference>
<dbReference type="GO" id="GO:0004439">
    <property type="term" value="F:phosphatidylinositol-4,5-bisphosphate 5-phosphatase activity"/>
    <property type="evidence" value="ECO:0007669"/>
    <property type="project" value="UniProtKB-EC"/>
</dbReference>
<feature type="compositionally biased region" description="Low complexity" evidence="6">
    <location>
        <begin position="1397"/>
        <end position="1411"/>
    </location>
</feature>